<dbReference type="EMBL" id="BGPR01000355">
    <property type="protein sequence ID" value="GBM15125.1"/>
    <property type="molecule type" value="Genomic_DNA"/>
</dbReference>
<gene>
    <name evidence="1" type="ORF">AVEN_242168_1</name>
</gene>
<feature type="non-terminal residue" evidence="1">
    <location>
        <position position="17"/>
    </location>
</feature>
<dbReference type="Proteomes" id="UP000499080">
    <property type="component" value="Unassembled WGS sequence"/>
</dbReference>
<reference evidence="1 2" key="1">
    <citation type="journal article" date="2019" name="Sci. Rep.">
        <title>Orb-weaving spider Araneus ventricosus genome elucidates the spidroin gene catalogue.</title>
        <authorList>
            <person name="Kono N."/>
            <person name="Nakamura H."/>
            <person name="Ohtoshi R."/>
            <person name="Moran D.A.P."/>
            <person name="Shinohara A."/>
            <person name="Yoshida Y."/>
            <person name="Fujiwara M."/>
            <person name="Mori M."/>
            <person name="Tomita M."/>
            <person name="Arakawa K."/>
        </authorList>
    </citation>
    <scope>NUCLEOTIDE SEQUENCE [LARGE SCALE GENOMIC DNA]</scope>
</reference>
<evidence type="ECO:0000313" key="1">
    <source>
        <dbReference type="EMBL" id="GBM15125.1"/>
    </source>
</evidence>
<keyword evidence="2" id="KW-1185">Reference proteome</keyword>
<comment type="caution">
    <text evidence="1">The sequence shown here is derived from an EMBL/GenBank/DDBJ whole genome shotgun (WGS) entry which is preliminary data.</text>
</comment>
<evidence type="ECO:0000313" key="2">
    <source>
        <dbReference type="Proteomes" id="UP000499080"/>
    </source>
</evidence>
<organism evidence="1 2">
    <name type="scientific">Araneus ventricosus</name>
    <name type="common">Orbweaver spider</name>
    <name type="synonym">Epeira ventricosa</name>
    <dbReference type="NCBI Taxonomy" id="182803"/>
    <lineage>
        <taxon>Eukaryota</taxon>
        <taxon>Metazoa</taxon>
        <taxon>Ecdysozoa</taxon>
        <taxon>Arthropoda</taxon>
        <taxon>Chelicerata</taxon>
        <taxon>Arachnida</taxon>
        <taxon>Araneae</taxon>
        <taxon>Araneomorphae</taxon>
        <taxon>Entelegynae</taxon>
        <taxon>Araneoidea</taxon>
        <taxon>Araneidae</taxon>
        <taxon>Araneus</taxon>
    </lineage>
</organism>
<protein>
    <submittedName>
        <fullName evidence="1">Uncharacterized protein</fullName>
    </submittedName>
</protein>
<proteinExistence type="predicted"/>
<dbReference type="AlphaFoldDB" id="A0A4Y2DHR8"/>
<sequence>MFKTLEKNTGMKDFPAS</sequence>
<name>A0A4Y2DHR8_ARAVE</name>
<accession>A0A4Y2DHR8</accession>